<accession>A0ABM8QT50</accession>
<name>A0ABM8QT50_9BACT</name>
<proteinExistence type="predicted"/>
<comment type="caution">
    <text evidence="1">The sequence shown here is derived from an EMBL/GenBank/DDBJ whole genome shotgun (WGS) entry which is preliminary data.</text>
</comment>
<keyword evidence="2" id="KW-1185">Reference proteome</keyword>
<protein>
    <submittedName>
        <fullName evidence="1">Uncharacterized protein</fullName>
    </submittedName>
</protein>
<dbReference type="EMBL" id="CAJNBJ010000001">
    <property type="protein sequence ID" value="CAE6713563.1"/>
    <property type="molecule type" value="Genomic_DNA"/>
</dbReference>
<evidence type="ECO:0000313" key="1">
    <source>
        <dbReference type="EMBL" id="CAE6713563.1"/>
    </source>
</evidence>
<gene>
    <name evidence="1" type="ORF">NSPZN2_11338</name>
</gene>
<dbReference type="Proteomes" id="UP000675880">
    <property type="component" value="Unassembled WGS sequence"/>
</dbReference>
<reference evidence="1 2" key="1">
    <citation type="submission" date="2021-02" db="EMBL/GenBank/DDBJ databases">
        <authorList>
            <person name="Han P."/>
        </authorList>
    </citation>
    <scope>NUCLEOTIDE SEQUENCE [LARGE SCALE GENOMIC DNA]</scope>
    <source>
        <strain evidence="1">Candidatus Nitrospira sp. ZN2</strain>
    </source>
</reference>
<evidence type="ECO:0000313" key="2">
    <source>
        <dbReference type="Proteomes" id="UP000675880"/>
    </source>
</evidence>
<sequence length="108" mass="12233">MEEEGKAAGLRHEARQSLVTGYHDVALHAISLKPSASSHPPRTSLTLLRSRGDGGGNMSWIHGQMADRILRLFGDRTLCDREQSPIHHTMSYEDTVLHGHQSRWFYRN</sequence>
<organism evidence="1 2">
    <name type="scientific">Nitrospira defluvii</name>
    <dbReference type="NCBI Taxonomy" id="330214"/>
    <lineage>
        <taxon>Bacteria</taxon>
        <taxon>Pseudomonadati</taxon>
        <taxon>Nitrospirota</taxon>
        <taxon>Nitrospiria</taxon>
        <taxon>Nitrospirales</taxon>
        <taxon>Nitrospiraceae</taxon>
        <taxon>Nitrospira</taxon>
    </lineage>
</organism>